<evidence type="ECO:0000313" key="3">
    <source>
        <dbReference type="Proteomes" id="UP000282311"/>
    </source>
</evidence>
<feature type="transmembrane region" description="Helical" evidence="1">
    <location>
        <begin position="82"/>
        <end position="100"/>
    </location>
</feature>
<accession>A0A3B0CKR2</accession>
<keyword evidence="1" id="KW-0472">Membrane</keyword>
<sequence>MNPGFPSFIFICISLILLASGWKLTLLGGISDRAIAAVFGLWLVVGLLRIGHADAAVIDGAVAALLAVTVLGALGGRFPLHAVHLFSIGLFLGSVYYLFTRLGELNPFFWPHGSWAPAGLLVAVAAAMLVRNPKDQIAVLSLALLFGTVLYMRLHKQRTGISLGGLRFQDQWWLALFTARLLSLAGETTIVMARGASRTIMGKWKGTKK</sequence>
<name>A0A3B0CKR2_9BACL</name>
<keyword evidence="3" id="KW-1185">Reference proteome</keyword>
<feature type="transmembrane region" description="Helical" evidence="1">
    <location>
        <begin position="112"/>
        <end position="130"/>
    </location>
</feature>
<dbReference type="EMBL" id="RBAH01000007">
    <property type="protein sequence ID" value="RKN84606.1"/>
    <property type="molecule type" value="Genomic_DNA"/>
</dbReference>
<dbReference type="AlphaFoldDB" id="A0A3B0CKR2"/>
<keyword evidence="1" id="KW-1133">Transmembrane helix</keyword>
<feature type="transmembrane region" description="Helical" evidence="1">
    <location>
        <begin position="56"/>
        <end position="75"/>
    </location>
</feature>
<keyword evidence="1" id="KW-0812">Transmembrane</keyword>
<gene>
    <name evidence="2" type="ORF">D7M11_11460</name>
</gene>
<comment type="caution">
    <text evidence="2">The sequence shown here is derived from an EMBL/GenBank/DDBJ whole genome shotgun (WGS) entry which is preliminary data.</text>
</comment>
<feature type="transmembrane region" description="Helical" evidence="1">
    <location>
        <begin position="137"/>
        <end position="154"/>
    </location>
</feature>
<dbReference type="Proteomes" id="UP000282311">
    <property type="component" value="Unassembled WGS sequence"/>
</dbReference>
<reference evidence="2 3" key="1">
    <citation type="journal article" date="2007" name="Int. J. Syst. Evol. Microbiol.">
        <title>Paenibacillus ginsengarvi sp. nov., isolated from soil from ginseng cultivation.</title>
        <authorList>
            <person name="Yoon M.H."/>
            <person name="Ten L.N."/>
            <person name="Im W.T."/>
        </authorList>
    </citation>
    <scope>NUCLEOTIDE SEQUENCE [LARGE SCALE GENOMIC DNA]</scope>
    <source>
        <strain evidence="2 3">KCTC 13059</strain>
    </source>
</reference>
<proteinExistence type="predicted"/>
<dbReference type="OrthoDB" id="2608899at2"/>
<feature type="transmembrane region" description="Helical" evidence="1">
    <location>
        <begin position="6"/>
        <end position="22"/>
    </location>
</feature>
<evidence type="ECO:0000256" key="1">
    <source>
        <dbReference type="SAM" id="Phobius"/>
    </source>
</evidence>
<feature type="transmembrane region" description="Helical" evidence="1">
    <location>
        <begin position="34"/>
        <end position="50"/>
    </location>
</feature>
<evidence type="ECO:0000313" key="2">
    <source>
        <dbReference type="EMBL" id="RKN84606.1"/>
    </source>
</evidence>
<organism evidence="2 3">
    <name type="scientific">Paenibacillus ginsengarvi</name>
    <dbReference type="NCBI Taxonomy" id="400777"/>
    <lineage>
        <taxon>Bacteria</taxon>
        <taxon>Bacillati</taxon>
        <taxon>Bacillota</taxon>
        <taxon>Bacilli</taxon>
        <taxon>Bacillales</taxon>
        <taxon>Paenibacillaceae</taxon>
        <taxon>Paenibacillus</taxon>
    </lineage>
</organism>
<feature type="transmembrane region" description="Helical" evidence="1">
    <location>
        <begin position="174"/>
        <end position="193"/>
    </location>
</feature>
<protein>
    <submittedName>
        <fullName evidence="2">Uncharacterized protein</fullName>
    </submittedName>
</protein>
<dbReference type="RefSeq" id="WP_120747349.1">
    <property type="nucleotide sequence ID" value="NZ_RBAH01000007.1"/>
</dbReference>